<name>A0AAE1KJJ1_PETCI</name>
<proteinExistence type="predicted"/>
<comment type="caution">
    <text evidence="1">The sequence shown here is derived from an EMBL/GenBank/DDBJ whole genome shotgun (WGS) entry which is preliminary data.</text>
</comment>
<organism evidence="1 2">
    <name type="scientific">Petrolisthes cinctipes</name>
    <name type="common">Flat porcelain crab</name>
    <dbReference type="NCBI Taxonomy" id="88211"/>
    <lineage>
        <taxon>Eukaryota</taxon>
        <taxon>Metazoa</taxon>
        <taxon>Ecdysozoa</taxon>
        <taxon>Arthropoda</taxon>
        <taxon>Crustacea</taxon>
        <taxon>Multicrustacea</taxon>
        <taxon>Malacostraca</taxon>
        <taxon>Eumalacostraca</taxon>
        <taxon>Eucarida</taxon>
        <taxon>Decapoda</taxon>
        <taxon>Pleocyemata</taxon>
        <taxon>Anomura</taxon>
        <taxon>Galatheoidea</taxon>
        <taxon>Porcellanidae</taxon>
        <taxon>Petrolisthes</taxon>
    </lineage>
</organism>
<keyword evidence="2" id="KW-1185">Reference proteome</keyword>
<dbReference type="Proteomes" id="UP001286313">
    <property type="component" value="Unassembled WGS sequence"/>
</dbReference>
<dbReference type="AlphaFoldDB" id="A0AAE1KJJ1"/>
<sequence length="339" mass="37148">MGICISYDRVMEIEDWIATSSCELFREDGVVAPACLRKELFTVGALDNLDHNPSSTTSQSSFHGTGISLFQLPTKTEAGVNRLPITIPPSGNAKHSLPDSYAFVPAVALKTTAVAVPECSVSEVTSCLDEAIAQERRWIEDALPHLETELTCGDAIAWAAYHASIQPPVEDPPALHALPLFYEKSATPAMIKHSMDVLRQAVEFLNPGQIPVTTFDQPLFALAKCIQWKWPDTHGEKGHVVMLGGLHTEMALWNTLGDVLDGSGWITALTEAGVASPGTANSYLKAAHLTRTRHAHQTTLLTLHNLQKEPFLLSEGSKDFVCFNAWKNDMQKKSHTFMY</sequence>
<accession>A0AAE1KJJ1</accession>
<evidence type="ECO:0000313" key="2">
    <source>
        <dbReference type="Proteomes" id="UP001286313"/>
    </source>
</evidence>
<evidence type="ECO:0000313" key="1">
    <source>
        <dbReference type="EMBL" id="KAK3873355.1"/>
    </source>
</evidence>
<dbReference type="PANTHER" id="PTHR47018">
    <property type="entry name" value="CXC DOMAIN-CONTAINING PROTEIN-RELATED"/>
    <property type="match status" value="1"/>
</dbReference>
<reference evidence="1" key="1">
    <citation type="submission" date="2023-10" db="EMBL/GenBank/DDBJ databases">
        <title>Genome assemblies of two species of porcelain crab, Petrolisthes cinctipes and Petrolisthes manimaculis (Anomura: Porcellanidae).</title>
        <authorList>
            <person name="Angst P."/>
        </authorList>
    </citation>
    <scope>NUCLEOTIDE SEQUENCE</scope>
    <source>
        <strain evidence="1">PB745_01</strain>
        <tissue evidence="1">Gill</tissue>
    </source>
</reference>
<protein>
    <submittedName>
        <fullName evidence="1">Uncharacterized protein</fullName>
    </submittedName>
</protein>
<dbReference type="PANTHER" id="PTHR47018:SF2">
    <property type="entry name" value="TESMIN_TSO1-LIKE CXC DOMAIN-CONTAINING PROTEIN"/>
    <property type="match status" value="1"/>
</dbReference>
<dbReference type="EMBL" id="JAWQEG010002231">
    <property type="protein sequence ID" value="KAK3873355.1"/>
    <property type="molecule type" value="Genomic_DNA"/>
</dbReference>
<gene>
    <name evidence="1" type="ORF">Pcinc_021642</name>
</gene>